<dbReference type="EMBL" id="CZPT02001766">
    <property type="protein sequence ID" value="SCU72021.1"/>
    <property type="molecule type" value="Genomic_DNA"/>
</dbReference>
<keyword evidence="3" id="KW-1185">Reference proteome</keyword>
<dbReference type="Proteomes" id="UP000195570">
    <property type="component" value="Unassembled WGS sequence"/>
</dbReference>
<feature type="region of interest" description="Disordered" evidence="1">
    <location>
        <begin position="45"/>
        <end position="71"/>
    </location>
</feature>
<protein>
    <submittedName>
        <fullName evidence="2">Uncharacterized protein</fullName>
    </submittedName>
</protein>
<name>A0A1G4IHS8_TRYEQ</name>
<reference evidence="2" key="1">
    <citation type="submission" date="2016-09" db="EMBL/GenBank/DDBJ databases">
        <authorList>
            <person name="Hebert L."/>
            <person name="Moumen B."/>
        </authorList>
    </citation>
    <scope>NUCLEOTIDE SEQUENCE [LARGE SCALE GENOMIC DNA]</scope>
    <source>
        <strain evidence="2">OVI</strain>
    </source>
</reference>
<dbReference type="RefSeq" id="XP_067082592.1">
    <property type="nucleotide sequence ID" value="XM_067226491.1"/>
</dbReference>
<dbReference type="AlphaFoldDB" id="A0A1G4IHS8"/>
<gene>
    <name evidence="2" type="ORF">TEOVI_000360300</name>
</gene>
<evidence type="ECO:0000313" key="2">
    <source>
        <dbReference type="EMBL" id="SCU72021.1"/>
    </source>
</evidence>
<comment type="caution">
    <text evidence="2">The sequence shown here is derived from an EMBL/GenBank/DDBJ whole genome shotgun (WGS) entry which is preliminary data.</text>
</comment>
<evidence type="ECO:0000256" key="1">
    <source>
        <dbReference type="SAM" id="MobiDB-lite"/>
    </source>
</evidence>
<evidence type="ECO:0000313" key="3">
    <source>
        <dbReference type="Proteomes" id="UP000195570"/>
    </source>
</evidence>
<dbReference type="VEuPathDB" id="TriTrypDB:TEOVI_000360300"/>
<organism evidence="2 3">
    <name type="scientific">Trypanosoma equiperdum</name>
    <dbReference type="NCBI Taxonomy" id="5694"/>
    <lineage>
        <taxon>Eukaryota</taxon>
        <taxon>Discoba</taxon>
        <taxon>Euglenozoa</taxon>
        <taxon>Kinetoplastea</taxon>
        <taxon>Metakinetoplastina</taxon>
        <taxon>Trypanosomatida</taxon>
        <taxon>Trypanosomatidae</taxon>
        <taxon>Trypanosoma</taxon>
    </lineage>
</organism>
<proteinExistence type="predicted"/>
<sequence>MVWFSAPDNSEFLGDPLPRKARQPKVHLATKVSVEASVPWEDVSSWECGSQTSRNSSRSSTSDNAANGHVANINKFHDRMELIRRLNKRRRNNSTCRESGRTEQWTCQPLYVGVSTFPEMKEMSPKSVGGENVPFWNSAVVHDSPLMTDRSGSEVDKKPLKTRKCAWNLTYVRKNDWPEAHQMHEGDAII</sequence>
<dbReference type="GeneID" id="92377543"/>
<feature type="compositionally biased region" description="Low complexity" evidence="1">
    <location>
        <begin position="50"/>
        <end position="62"/>
    </location>
</feature>
<accession>A0A1G4IHS8</accession>